<accession>A0AAV1ICN8</accession>
<organism evidence="3 4">
    <name type="scientific">Coccomyxa viridis</name>
    <dbReference type="NCBI Taxonomy" id="1274662"/>
    <lineage>
        <taxon>Eukaryota</taxon>
        <taxon>Viridiplantae</taxon>
        <taxon>Chlorophyta</taxon>
        <taxon>core chlorophytes</taxon>
        <taxon>Trebouxiophyceae</taxon>
        <taxon>Trebouxiophyceae incertae sedis</taxon>
        <taxon>Coccomyxaceae</taxon>
        <taxon>Coccomyxa</taxon>
    </lineage>
</organism>
<evidence type="ECO:0008006" key="5">
    <source>
        <dbReference type="Google" id="ProtNLM"/>
    </source>
</evidence>
<reference evidence="3 4" key="1">
    <citation type="submission" date="2023-10" db="EMBL/GenBank/DDBJ databases">
        <authorList>
            <person name="Maclean D."/>
            <person name="Macfadyen A."/>
        </authorList>
    </citation>
    <scope>NUCLEOTIDE SEQUENCE [LARGE SCALE GENOMIC DNA]</scope>
</reference>
<dbReference type="EMBL" id="CAUYUE010000011">
    <property type="protein sequence ID" value="CAK0784779.1"/>
    <property type="molecule type" value="Genomic_DNA"/>
</dbReference>
<feature type="region of interest" description="Disordered" evidence="2">
    <location>
        <begin position="1"/>
        <end position="25"/>
    </location>
</feature>
<dbReference type="PANTHER" id="PTHR36409:SF1">
    <property type="entry name" value="BLOC-1-RELATED COMPLEX SUBUNIT 5"/>
    <property type="match status" value="1"/>
</dbReference>
<feature type="coiled-coil region" evidence="1">
    <location>
        <begin position="132"/>
        <end position="159"/>
    </location>
</feature>
<evidence type="ECO:0000313" key="3">
    <source>
        <dbReference type="EMBL" id="CAK0784779.1"/>
    </source>
</evidence>
<protein>
    <recommendedName>
        <fullName evidence="5">BLOC-1-related complex subunit 7</fullName>
    </recommendedName>
</protein>
<name>A0AAV1ICN8_9CHLO</name>
<dbReference type="AlphaFoldDB" id="A0AAV1ICN8"/>
<dbReference type="Proteomes" id="UP001314263">
    <property type="component" value="Unassembled WGS sequence"/>
</dbReference>
<keyword evidence="4" id="KW-1185">Reference proteome</keyword>
<comment type="caution">
    <text evidence="3">The sequence shown here is derived from an EMBL/GenBank/DDBJ whole genome shotgun (WGS) entry which is preliminary data.</text>
</comment>
<evidence type="ECO:0000313" key="4">
    <source>
        <dbReference type="Proteomes" id="UP001314263"/>
    </source>
</evidence>
<evidence type="ECO:0000256" key="2">
    <source>
        <dbReference type="SAM" id="MobiDB-lite"/>
    </source>
</evidence>
<proteinExistence type="predicted"/>
<keyword evidence="1" id="KW-0175">Coiled coil</keyword>
<dbReference type="PANTHER" id="PTHR36409">
    <property type="entry name" value="EXPRESSED PROTEIN"/>
    <property type="match status" value="1"/>
</dbReference>
<evidence type="ECO:0000256" key="1">
    <source>
        <dbReference type="SAM" id="Coils"/>
    </source>
</evidence>
<gene>
    <name evidence="3" type="ORF">CVIRNUC_007983</name>
</gene>
<sequence length="172" mass="18992">MQSSRGPDDGIITVSGKQSKENMDPIGLQLHSLRRVPPLLQESQDPAWRGLQQDLQIMHRKDADMHINPQPILNILEKYKAWSKAHCASIVQDQENIGEKADQVWSQASRVIADLSRAASLMSTAAKHATLAEDLVQRMTELEVRLQQCRVEAATIQEAQEAGAHAGDSIPG</sequence>